<dbReference type="EMBL" id="JAHXZN010000001">
    <property type="protein sequence ID" value="MBW6529488.1"/>
    <property type="molecule type" value="Genomic_DNA"/>
</dbReference>
<comment type="caution">
    <text evidence="1">The sequence shown here is derived from an EMBL/GenBank/DDBJ whole genome shotgun (WGS) entry which is preliminary data.</text>
</comment>
<reference evidence="1 2" key="1">
    <citation type="submission" date="2021-07" db="EMBL/GenBank/DDBJ databases">
        <title>Sphingomonas sp.</title>
        <authorList>
            <person name="Feng G."/>
            <person name="Li J."/>
            <person name="Pan M."/>
        </authorList>
    </citation>
    <scope>NUCLEOTIDE SEQUENCE [LARGE SCALE GENOMIC DNA]</scope>
    <source>
        <strain evidence="1 2">RRHST34</strain>
    </source>
</reference>
<dbReference type="Pfam" id="PF14356">
    <property type="entry name" value="DUF4403"/>
    <property type="match status" value="1"/>
</dbReference>
<protein>
    <submittedName>
        <fullName evidence="1">DUF4403 family protein</fullName>
    </submittedName>
</protein>
<evidence type="ECO:0000313" key="1">
    <source>
        <dbReference type="EMBL" id="MBW6529488.1"/>
    </source>
</evidence>
<proteinExistence type="predicted"/>
<evidence type="ECO:0000313" key="2">
    <source>
        <dbReference type="Proteomes" id="UP000759103"/>
    </source>
</evidence>
<organism evidence="1 2">
    <name type="scientific">Sphingomonas citri</name>
    <dbReference type="NCBI Taxonomy" id="2862499"/>
    <lineage>
        <taxon>Bacteria</taxon>
        <taxon>Pseudomonadati</taxon>
        <taxon>Pseudomonadota</taxon>
        <taxon>Alphaproteobacteria</taxon>
        <taxon>Sphingomonadales</taxon>
        <taxon>Sphingomonadaceae</taxon>
        <taxon>Sphingomonas</taxon>
    </lineage>
</organism>
<sequence length="485" mass="51836">MLTLLAAAALLSGCGKQRDDPAPPRVEAQAGQLPAESSTIVVPVSADLAALERGLNQETPRVLWTIDQHRDRCVAAKKIDLGIGKVKVLPDLGCRLVGQVTRGAIRLSGKGERLDLVMPVSAAITAQNVGGVLSKTATGSAVVRATGRLGIVGDWQPTAKLDIAYDWREEPGVDVAGQRVTFTSRADAKLKGIVRKLERDLPRQLAKLHLRDQIAQLWPQGFTSIELSKRNPPAWLRVTPRALGFGGYRVEGRTLRLTLAAEALTETFVGQRPPDPPVTPLPAPTRVGDRAGLRFSVPVLANYATLEPVVERTLRKLAARRISVTGVGPVDVAFGKVTVYATQGGRLAVGVRAKVTPRAVGSASTSGEAWLTAVPYNDPGSQLVRARDVQLVAHTDSAALDLLIRLLGEAQVQRAVALALQHDFRGDYAEVLGKAQRAIGARQQGDFFLSTDVTSVENGRLQVTGAGLFLPVRAQGTAEIAYRPR</sequence>
<keyword evidence="2" id="KW-1185">Reference proteome</keyword>
<dbReference type="InterPro" id="IPR025515">
    <property type="entry name" value="DUF4403"/>
</dbReference>
<dbReference type="Proteomes" id="UP000759103">
    <property type="component" value="Unassembled WGS sequence"/>
</dbReference>
<name>A0ABS7BIP8_9SPHN</name>
<accession>A0ABS7BIP8</accession>
<gene>
    <name evidence="1" type="ORF">KZ820_01955</name>
</gene>